<reference evidence="2 3" key="1">
    <citation type="journal article" date="2019" name="Commun. Biol.">
        <title>The bagworm genome reveals a unique fibroin gene that provides high tensile strength.</title>
        <authorList>
            <person name="Kono N."/>
            <person name="Nakamura H."/>
            <person name="Ohtoshi R."/>
            <person name="Tomita M."/>
            <person name="Numata K."/>
            <person name="Arakawa K."/>
        </authorList>
    </citation>
    <scope>NUCLEOTIDE SEQUENCE [LARGE SCALE GENOMIC DNA]</scope>
</reference>
<dbReference type="Pfam" id="PF00078">
    <property type="entry name" value="RVT_1"/>
    <property type="match status" value="1"/>
</dbReference>
<keyword evidence="2" id="KW-0808">Transferase</keyword>
<accession>A0A4C1SY75</accession>
<evidence type="ECO:0000259" key="1">
    <source>
        <dbReference type="Pfam" id="PF00078"/>
    </source>
</evidence>
<feature type="domain" description="Reverse transcriptase" evidence="1">
    <location>
        <begin position="2"/>
        <end position="106"/>
    </location>
</feature>
<sequence length="203" mass="24260">MYSAYVNDIPRPSNDVQLALFADDTAFYLRGNRFRDTTPRLQRANYELIRWLRLWRIKANPDKSAAIRFNYSKHKKKFTVPCNAHTLRIDNAQILWQHNYKYLGVMLDKHLHFREHVARVSKLRKFYQSRLYGTIGRTSKMSLRNKRTLYLMCIRPVMTYTCPVFAHAAPNIIKKLQKIQNKFCRQVTDAHWCVKNSVLPYYQ</sequence>
<name>A0A4C1SY75_EUMVA</name>
<dbReference type="Proteomes" id="UP000299102">
    <property type="component" value="Unassembled WGS sequence"/>
</dbReference>
<dbReference type="AlphaFoldDB" id="A0A4C1SY75"/>
<evidence type="ECO:0000313" key="2">
    <source>
        <dbReference type="EMBL" id="GBP06875.1"/>
    </source>
</evidence>
<proteinExistence type="predicted"/>
<gene>
    <name evidence="2" type="ORF">EVAR_92772_1</name>
</gene>
<protein>
    <submittedName>
        <fullName evidence="2">Probable RNA-directed DNA polymerase from transposon X-element</fullName>
    </submittedName>
</protein>
<keyword evidence="3" id="KW-1185">Reference proteome</keyword>
<dbReference type="InterPro" id="IPR000477">
    <property type="entry name" value="RT_dom"/>
</dbReference>
<dbReference type="EMBL" id="BGZK01000023">
    <property type="protein sequence ID" value="GBP06875.1"/>
    <property type="molecule type" value="Genomic_DNA"/>
</dbReference>
<dbReference type="OrthoDB" id="6614157at2759"/>
<dbReference type="GO" id="GO:0003964">
    <property type="term" value="F:RNA-directed DNA polymerase activity"/>
    <property type="evidence" value="ECO:0007669"/>
    <property type="project" value="UniProtKB-KW"/>
</dbReference>
<dbReference type="PANTHER" id="PTHR33332">
    <property type="entry name" value="REVERSE TRANSCRIPTASE DOMAIN-CONTAINING PROTEIN"/>
    <property type="match status" value="1"/>
</dbReference>
<dbReference type="STRING" id="151549.A0A4C1SY75"/>
<evidence type="ECO:0000313" key="3">
    <source>
        <dbReference type="Proteomes" id="UP000299102"/>
    </source>
</evidence>
<keyword evidence="2" id="KW-0695">RNA-directed DNA polymerase</keyword>
<organism evidence="2 3">
    <name type="scientific">Eumeta variegata</name>
    <name type="common">Bagworm moth</name>
    <name type="synonym">Eumeta japonica</name>
    <dbReference type="NCBI Taxonomy" id="151549"/>
    <lineage>
        <taxon>Eukaryota</taxon>
        <taxon>Metazoa</taxon>
        <taxon>Ecdysozoa</taxon>
        <taxon>Arthropoda</taxon>
        <taxon>Hexapoda</taxon>
        <taxon>Insecta</taxon>
        <taxon>Pterygota</taxon>
        <taxon>Neoptera</taxon>
        <taxon>Endopterygota</taxon>
        <taxon>Lepidoptera</taxon>
        <taxon>Glossata</taxon>
        <taxon>Ditrysia</taxon>
        <taxon>Tineoidea</taxon>
        <taxon>Psychidae</taxon>
        <taxon>Oiketicinae</taxon>
        <taxon>Eumeta</taxon>
    </lineage>
</organism>
<comment type="caution">
    <text evidence="2">The sequence shown here is derived from an EMBL/GenBank/DDBJ whole genome shotgun (WGS) entry which is preliminary data.</text>
</comment>
<keyword evidence="2" id="KW-0548">Nucleotidyltransferase</keyword>